<dbReference type="EMBL" id="BFEA01000012">
    <property type="protein sequence ID" value="GBG60540.1"/>
    <property type="molecule type" value="Genomic_DNA"/>
</dbReference>
<dbReference type="EC" id="3.4.11.5" evidence="8 10"/>
<evidence type="ECO:0000256" key="1">
    <source>
        <dbReference type="ARBA" id="ARBA00001585"/>
    </source>
</evidence>
<dbReference type="GO" id="GO:0005737">
    <property type="term" value="C:cytoplasm"/>
    <property type="evidence" value="ECO:0007669"/>
    <property type="project" value="UniProtKB-SubCell"/>
</dbReference>
<gene>
    <name evidence="12" type="ORF">CBR_g8564</name>
</gene>
<keyword evidence="6 8" id="KW-0645">Protease</keyword>
<dbReference type="InterPro" id="IPR000073">
    <property type="entry name" value="AB_hydrolase_1"/>
</dbReference>
<dbReference type="OMA" id="ELRWFYQ"/>
<comment type="similarity">
    <text evidence="3 8 10">Belongs to the peptidase S33 family.</text>
</comment>
<proteinExistence type="inferred from homology"/>
<feature type="domain" description="AB hydrolase-1" evidence="11">
    <location>
        <begin position="62"/>
        <end position="327"/>
    </location>
</feature>
<dbReference type="AlphaFoldDB" id="A0A388JRZ0"/>
<dbReference type="InterPro" id="IPR029058">
    <property type="entry name" value="AB_hydrolase_fold"/>
</dbReference>
<evidence type="ECO:0000313" key="13">
    <source>
        <dbReference type="Proteomes" id="UP000265515"/>
    </source>
</evidence>
<feature type="active site" description="Nucleophile" evidence="9">
    <location>
        <position position="137"/>
    </location>
</feature>
<dbReference type="Proteomes" id="UP000265515">
    <property type="component" value="Unassembled WGS sequence"/>
</dbReference>
<dbReference type="PANTHER" id="PTHR43722:SF1">
    <property type="entry name" value="PROLINE IMINOPEPTIDASE"/>
    <property type="match status" value="1"/>
</dbReference>
<dbReference type="STRING" id="69332.A0A388JRZ0"/>
<evidence type="ECO:0000256" key="5">
    <source>
        <dbReference type="ARBA" id="ARBA00022490"/>
    </source>
</evidence>
<accession>A0A388JRZ0</accession>
<dbReference type="PRINTS" id="PR00793">
    <property type="entry name" value="PROAMNOPTASE"/>
</dbReference>
<comment type="caution">
    <text evidence="12">The sequence shown here is derived from an EMBL/GenBank/DDBJ whole genome shotgun (WGS) entry which is preliminary data.</text>
</comment>
<dbReference type="PANTHER" id="PTHR43722">
    <property type="entry name" value="PROLINE IMINOPEPTIDASE"/>
    <property type="match status" value="1"/>
</dbReference>
<evidence type="ECO:0000256" key="4">
    <source>
        <dbReference type="ARBA" id="ARBA00022438"/>
    </source>
</evidence>
<keyword evidence="7 8" id="KW-0378">Hydrolase</keyword>
<name>A0A388JRZ0_CHABU</name>
<protein>
    <recommendedName>
        <fullName evidence="8 10">Proline iminopeptidase</fullName>
        <shortName evidence="8">PIP</shortName>
        <ecNumber evidence="8 10">3.4.11.5</ecNumber>
    </recommendedName>
    <alternativeName>
        <fullName evidence="8">Prolyl aminopeptidase</fullName>
    </alternativeName>
</protein>
<evidence type="ECO:0000256" key="3">
    <source>
        <dbReference type="ARBA" id="ARBA00010088"/>
    </source>
</evidence>
<dbReference type="Gramene" id="GBG60540">
    <property type="protein sequence ID" value="GBG60540"/>
    <property type="gene ID" value="CBR_g8564"/>
</dbReference>
<dbReference type="PIRSF" id="PIRSF006431">
    <property type="entry name" value="Pept_S33"/>
    <property type="match status" value="1"/>
</dbReference>
<organism evidence="12 13">
    <name type="scientific">Chara braunii</name>
    <name type="common">Braun's stonewort</name>
    <dbReference type="NCBI Taxonomy" id="69332"/>
    <lineage>
        <taxon>Eukaryota</taxon>
        <taxon>Viridiplantae</taxon>
        <taxon>Streptophyta</taxon>
        <taxon>Charophyceae</taxon>
        <taxon>Charales</taxon>
        <taxon>Characeae</taxon>
        <taxon>Chara</taxon>
    </lineage>
</organism>
<comment type="catalytic activity">
    <reaction evidence="1 8 10">
        <text>Release of N-terminal proline from a peptide.</text>
        <dbReference type="EC" id="3.4.11.5"/>
    </reaction>
</comment>
<dbReference type="PRINTS" id="PR00111">
    <property type="entry name" value="ABHYDROLASE"/>
</dbReference>
<keyword evidence="13" id="KW-1185">Reference proteome</keyword>
<evidence type="ECO:0000256" key="10">
    <source>
        <dbReference type="RuleBase" id="RU003421"/>
    </source>
</evidence>
<evidence type="ECO:0000256" key="9">
    <source>
        <dbReference type="PIRSR" id="PIRSR006431-1"/>
    </source>
</evidence>
<keyword evidence="5 8" id="KW-0963">Cytoplasm</keyword>
<dbReference type="GO" id="GO:0006508">
    <property type="term" value="P:proteolysis"/>
    <property type="evidence" value="ECO:0007669"/>
    <property type="project" value="UniProtKB-KW"/>
</dbReference>
<dbReference type="GO" id="GO:0004177">
    <property type="term" value="F:aminopeptidase activity"/>
    <property type="evidence" value="ECO:0007669"/>
    <property type="project" value="UniProtKB-UniRule"/>
</dbReference>
<evidence type="ECO:0000259" key="11">
    <source>
        <dbReference type="Pfam" id="PF00561"/>
    </source>
</evidence>
<dbReference type="OrthoDB" id="10249433at2759"/>
<comment type="subcellular location">
    <subcellularLocation>
        <location evidence="2 8">Cytoplasm</location>
    </subcellularLocation>
</comment>
<dbReference type="InterPro" id="IPR005944">
    <property type="entry name" value="Pro_iminopeptidase"/>
</dbReference>
<evidence type="ECO:0000256" key="7">
    <source>
        <dbReference type="ARBA" id="ARBA00022801"/>
    </source>
</evidence>
<evidence type="ECO:0000313" key="12">
    <source>
        <dbReference type="EMBL" id="GBG60540.1"/>
    </source>
</evidence>
<dbReference type="NCBIfam" id="TIGR01249">
    <property type="entry name" value="pro_imino_pep_1"/>
    <property type="match status" value="1"/>
</dbReference>
<keyword evidence="4 8" id="KW-0031">Aminopeptidase</keyword>
<reference evidence="12 13" key="1">
    <citation type="journal article" date="2018" name="Cell">
        <title>The Chara Genome: Secondary Complexity and Implications for Plant Terrestrialization.</title>
        <authorList>
            <person name="Nishiyama T."/>
            <person name="Sakayama H."/>
            <person name="Vries J.D."/>
            <person name="Buschmann H."/>
            <person name="Saint-Marcoux D."/>
            <person name="Ullrich K.K."/>
            <person name="Haas F.B."/>
            <person name="Vanderstraeten L."/>
            <person name="Becker D."/>
            <person name="Lang D."/>
            <person name="Vosolsobe S."/>
            <person name="Rombauts S."/>
            <person name="Wilhelmsson P.K.I."/>
            <person name="Janitza P."/>
            <person name="Kern R."/>
            <person name="Heyl A."/>
            <person name="Rumpler F."/>
            <person name="Villalobos L.I.A.C."/>
            <person name="Clay J.M."/>
            <person name="Skokan R."/>
            <person name="Toyoda A."/>
            <person name="Suzuki Y."/>
            <person name="Kagoshima H."/>
            <person name="Schijlen E."/>
            <person name="Tajeshwar N."/>
            <person name="Catarino B."/>
            <person name="Hetherington A.J."/>
            <person name="Saltykova A."/>
            <person name="Bonnot C."/>
            <person name="Breuninger H."/>
            <person name="Symeonidi A."/>
            <person name="Radhakrishnan G.V."/>
            <person name="Van Nieuwerburgh F."/>
            <person name="Deforce D."/>
            <person name="Chang C."/>
            <person name="Karol K.G."/>
            <person name="Hedrich R."/>
            <person name="Ulvskov P."/>
            <person name="Glockner G."/>
            <person name="Delwiche C.F."/>
            <person name="Petrasek J."/>
            <person name="Van de Peer Y."/>
            <person name="Friml J."/>
            <person name="Beilby M."/>
            <person name="Dolan L."/>
            <person name="Kohara Y."/>
            <person name="Sugano S."/>
            <person name="Fujiyama A."/>
            <person name="Delaux P.-M."/>
            <person name="Quint M."/>
            <person name="TheiBen G."/>
            <person name="Hagemann M."/>
            <person name="Harholt J."/>
            <person name="Dunand C."/>
            <person name="Zachgo S."/>
            <person name="Langdale J."/>
            <person name="Maumus F."/>
            <person name="Straeten D.V.D."/>
            <person name="Gould S.B."/>
            <person name="Rensing S.A."/>
        </authorList>
    </citation>
    <scope>NUCLEOTIDE SEQUENCE [LARGE SCALE GENOMIC DNA]</scope>
    <source>
        <strain evidence="12 13">S276</strain>
    </source>
</reference>
<evidence type="ECO:0000256" key="6">
    <source>
        <dbReference type="ARBA" id="ARBA00022670"/>
    </source>
</evidence>
<dbReference type="SUPFAM" id="SSF53474">
    <property type="entry name" value="alpha/beta-Hydrolases"/>
    <property type="match status" value="1"/>
</dbReference>
<dbReference type="Pfam" id="PF00561">
    <property type="entry name" value="Abhydrolase_1"/>
    <property type="match status" value="1"/>
</dbReference>
<feature type="active site" evidence="9">
    <location>
        <position position="294"/>
    </location>
</feature>
<feature type="active site" description="Proton donor" evidence="9">
    <location>
        <position position="322"/>
    </location>
</feature>
<evidence type="ECO:0000256" key="2">
    <source>
        <dbReference type="ARBA" id="ARBA00004496"/>
    </source>
</evidence>
<sequence>MSDLEVSDETVADPDPVNEPAAVRVASRKELYPPIEPNVTGYLKVSDLHSLYWEESGNPQGKPVLFLHGGPGGGTSPGCRCFFCPDTYRIILFDQRGSGKSIPHASIEENTTWDLVSDIEKLREHLKVDKWQVFGGSWGSTLALAYAETHPDKVKCLVLRGVFLLRKKEVAWFYQEGASAVFADVWEDFRDFIPEEERHDLVSAYHRRLTNDKDEQLQLEAARHWTKWEMATNHLMPSLESRKRGESDDFALAFASIENHYFVNRGFFESDGWLLKNVDKIRNIPGIIVQGRYDMVCPFMSAWELHKSWPESQLWVIPNAGHSANEVGISEGLVQATEYFKDLH</sequence>
<evidence type="ECO:0000256" key="8">
    <source>
        <dbReference type="PIRNR" id="PIRNR006431"/>
    </source>
</evidence>
<dbReference type="InterPro" id="IPR002410">
    <property type="entry name" value="Peptidase_S33"/>
</dbReference>
<dbReference type="Gene3D" id="3.40.50.1820">
    <property type="entry name" value="alpha/beta hydrolase"/>
    <property type="match status" value="1"/>
</dbReference>